<dbReference type="PROSITE" id="PS50043">
    <property type="entry name" value="HTH_LUXR_2"/>
    <property type="match status" value="1"/>
</dbReference>
<protein>
    <submittedName>
        <fullName evidence="5">Helix-turn-helix transcriptional regulator</fullName>
    </submittedName>
</protein>
<gene>
    <name evidence="5" type="ORF">SYV04_07775</name>
</gene>
<feature type="domain" description="HTH luxR-type" evidence="4">
    <location>
        <begin position="338"/>
        <end position="403"/>
    </location>
</feature>
<dbReference type="Gene3D" id="1.10.10.10">
    <property type="entry name" value="Winged helix-like DNA-binding domain superfamily/Winged helix DNA-binding domain"/>
    <property type="match status" value="1"/>
</dbReference>
<evidence type="ECO:0000256" key="1">
    <source>
        <dbReference type="ARBA" id="ARBA00023015"/>
    </source>
</evidence>
<dbReference type="PANTHER" id="PTHR44688:SF16">
    <property type="entry name" value="DNA-BINDING TRANSCRIPTIONAL ACTIVATOR DEVR_DOSR"/>
    <property type="match status" value="1"/>
</dbReference>
<evidence type="ECO:0000256" key="3">
    <source>
        <dbReference type="ARBA" id="ARBA00023163"/>
    </source>
</evidence>
<dbReference type="Proteomes" id="UP001291309">
    <property type="component" value="Unassembled WGS sequence"/>
</dbReference>
<reference evidence="5 6" key="1">
    <citation type="submission" date="2023-12" db="EMBL/GenBank/DDBJ databases">
        <title>the genome sequence of Hyalangium sp. s54d21.</title>
        <authorList>
            <person name="Zhang X."/>
        </authorList>
    </citation>
    <scope>NUCLEOTIDE SEQUENCE [LARGE SCALE GENOMIC DNA]</scope>
    <source>
        <strain evidence="6">s54d21</strain>
    </source>
</reference>
<dbReference type="InterPro" id="IPR000792">
    <property type="entry name" value="Tscrpt_reg_LuxR_C"/>
</dbReference>
<organism evidence="5 6">
    <name type="scientific">Hyalangium rubrum</name>
    <dbReference type="NCBI Taxonomy" id="3103134"/>
    <lineage>
        <taxon>Bacteria</taxon>
        <taxon>Pseudomonadati</taxon>
        <taxon>Myxococcota</taxon>
        <taxon>Myxococcia</taxon>
        <taxon>Myxococcales</taxon>
        <taxon>Cystobacterineae</taxon>
        <taxon>Archangiaceae</taxon>
        <taxon>Hyalangium</taxon>
    </lineage>
</organism>
<dbReference type="RefSeq" id="WP_321544999.1">
    <property type="nucleotide sequence ID" value="NZ_JAXIVS010000002.1"/>
</dbReference>
<dbReference type="SUPFAM" id="SSF46894">
    <property type="entry name" value="C-terminal effector domain of the bipartite response regulators"/>
    <property type="match status" value="1"/>
</dbReference>
<keyword evidence="3" id="KW-0804">Transcription</keyword>
<accession>A0ABU5GYL5</accession>
<keyword evidence="2" id="KW-0238">DNA-binding</keyword>
<evidence type="ECO:0000256" key="2">
    <source>
        <dbReference type="ARBA" id="ARBA00023125"/>
    </source>
</evidence>
<dbReference type="InterPro" id="IPR036388">
    <property type="entry name" value="WH-like_DNA-bd_sf"/>
</dbReference>
<keyword evidence="1" id="KW-0805">Transcription regulation</keyword>
<comment type="caution">
    <text evidence="5">The sequence shown here is derived from an EMBL/GenBank/DDBJ whole genome shotgun (WGS) entry which is preliminary data.</text>
</comment>
<name>A0ABU5GYL5_9BACT</name>
<evidence type="ECO:0000259" key="4">
    <source>
        <dbReference type="PROSITE" id="PS50043"/>
    </source>
</evidence>
<dbReference type="EMBL" id="JAXIVS010000002">
    <property type="protein sequence ID" value="MDY7226278.1"/>
    <property type="molecule type" value="Genomic_DNA"/>
</dbReference>
<evidence type="ECO:0000313" key="6">
    <source>
        <dbReference type="Proteomes" id="UP001291309"/>
    </source>
</evidence>
<dbReference type="SMART" id="SM00421">
    <property type="entry name" value="HTH_LUXR"/>
    <property type="match status" value="1"/>
</dbReference>
<dbReference type="PANTHER" id="PTHR44688">
    <property type="entry name" value="DNA-BINDING TRANSCRIPTIONAL ACTIVATOR DEVR_DOSR"/>
    <property type="match status" value="1"/>
</dbReference>
<sequence>MRREATPAALAQAKVGFTLGIKIANKRDFVCERFGMPAWQALLATLSEGDRTRIEAVDPAAWYETGLHERLLNALCQQLHADDALLLTMGRADADRELSTVFRWFLRLMRPSFAIRNMNLYWRRAHDTGHWNSRQEGTQVTAELRDWALVHRAACITVLGNMGRVMELFGARVGLLEHPECRAEGAPLCIFRAHLELASDEPRTGARPTRADLSAVARELTQYRDRAALAEALARLVRSMLSCPRMELWATGPNGRMQLLCLSGDRGAGDTRHFVLEVAGQSVGRLEVELPDGNSGRGVDELLRELVPWIAVSLQMTRSETDAAEGNGESELARRLRRAREACQLTRRQVEVLELVVSGKTNKEIALTLGLSEGTVEVHVTNLLRKLGTSNRAGLVALFWGEL</sequence>
<proteinExistence type="predicted"/>
<dbReference type="PROSITE" id="PS00622">
    <property type="entry name" value="HTH_LUXR_1"/>
    <property type="match status" value="1"/>
</dbReference>
<dbReference type="Pfam" id="PF00196">
    <property type="entry name" value="GerE"/>
    <property type="match status" value="1"/>
</dbReference>
<dbReference type="InterPro" id="IPR016032">
    <property type="entry name" value="Sig_transdc_resp-reg_C-effctor"/>
</dbReference>
<dbReference type="PRINTS" id="PR00038">
    <property type="entry name" value="HTHLUXR"/>
</dbReference>
<keyword evidence="6" id="KW-1185">Reference proteome</keyword>
<dbReference type="CDD" id="cd06170">
    <property type="entry name" value="LuxR_C_like"/>
    <property type="match status" value="1"/>
</dbReference>
<evidence type="ECO:0000313" key="5">
    <source>
        <dbReference type="EMBL" id="MDY7226278.1"/>
    </source>
</evidence>